<sequence length="894" mass="97402">MADQPTTRPNTRAKTDESKAVAQVREQLPQKKRRTRKEVEDDASKRAEEQAEKEEQAKDNVAAIELKMAQKQKQTKPKPKPRAMPRLAPTAADPPAAVTMPAPKAPTSTKSVSASVADGTIQVKLRREKKSRDERAVTRKDIEARRKHQEANEADIQKSARNGNASIVLQPRTFQLKSIPRIVDWTANIPADTRSGPSNTSRSKSTASTAFTNATSVSKTSKAGSALSQTSKTSSNTRQAPAPAPAPAPVEKELDEAPGLRDDDEPEDIAKERDYVVNAQSNRTLVSVNRDSTPDVSPPTQNILPRSTPLKRHFDDVQAAALESDEDDEALSNERIFIGCDELEVGTDPRQTGNEGGKSVNSPEDNDDQEDVDKDRSGDEEMEEVDHADHGSDMHEDGPEDIELDPNVRLQDAGVEAQQEPAEDNDDRYDDIMEVQQGGGDDAAITEPLSLGSRSRTTNSMHAKASKPDEHPAKRAKVAPGGDRYTSASHRSVSSSHRSVSSSHRIPSSSRAPVSQRSEGGVVSGNTPTSQAVTEPINVKPPLKGKKYTMDDLPAGSRDERKFSGKYMPTVCMYYGAQDYDAVWKDEELPELIKKIWRVVYGSLPPPEHLPAIVSVTVDRLYLWRNNFSSTTVSALLFVFAGSNTIEEEERITYSKELLLHNAFVYEKFENGRPFGSFRGSYFLMVLSCHFQAIQGFVRVPDLAKYHEPEYLPYGAFALAASAACRALEMNIEGKLGNVGDALESTIRSGCSANSEGFTKAKKYMAQANAKARPKKGRARKAKAKAKGKKKQADDSDGNASDNVAEDQAQAAGAPASAASTPAAPSASAPLPFSKDHYGKLTKRFWTSIHQADDERIIDAFALAGELIQRDDSEESDSGSSGKSSDNEFLVVNA</sequence>
<dbReference type="KEGG" id="cput:CONPUDRAFT_160654"/>
<feature type="compositionally biased region" description="Polar residues" evidence="1">
    <location>
        <begin position="278"/>
        <end position="305"/>
    </location>
</feature>
<feature type="compositionally biased region" description="Polar residues" evidence="1">
    <location>
        <begin position="349"/>
        <end position="363"/>
    </location>
</feature>
<evidence type="ECO:0000313" key="2">
    <source>
        <dbReference type="EMBL" id="EIW73839.1"/>
    </source>
</evidence>
<feature type="compositionally biased region" description="Polar residues" evidence="1">
    <location>
        <begin position="1"/>
        <end position="12"/>
    </location>
</feature>
<feature type="compositionally biased region" description="Low complexity" evidence="1">
    <location>
        <begin position="85"/>
        <end position="102"/>
    </location>
</feature>
<feature type="compositionally biased region" description="Basic residues" evidence="1">
    <location>
        <begin position="73"/>
        <end position="83"/>
    </location>
</feature>
<feature type="region of interest" description="Disordered" evidence="1">
    <location>
        <begin position="767"/>
        <end position="831"/>
    </location>
</feature>
<feature type="compositionally biased region" description="Basic and acidic residues" evidence="1">
    <location>
        <begin position="130"/>
        <end position="158"/>
    </location>
</feature>
<gene>
    <name evidence="2" type="ORF">CONPUDRAFT_160654</name>
</gene>
<dbReference type="RefSeq" id="XP_007775985.1">
    <property type="nucleotide sequence ID" value="XM_007777795.1"/>
</dbReference>
<feature type="compositionally biased region" description="Polar residues" evidence="1">
    <location>
        <begin position="452"/>
        <end position="461"/>
    </location>
</feature>
<name>R7SFI3_CONPW</name>
<feature type="region of interest" description="Disordered" evidence="1">
    <location>
        <begin position="189"/>
        <end position="556"/>
    </location>
</feature>
<feature type="compositionally biased region" description="Basic and acidic residues" evidence="1">
    <location>
        <begin position="37"/>
        <end position="58"/>
    </location>
</feature>
<feature type="compositionally biased region" description="Low complexity" evidence="1">
    <location>
        <begin position="203"/>
        <end position="218"/>
    </location>
</feature>
<organism evidence="2 3">
    <name type="scientific">Coniophora puteana (strain RWD-64-598)</name>
    <name type="common">Brown rot fungus</name>
    <dbReference type="NCBI Taxonomy" id="741705"/>
    <lineage>
        <taxon>Eukaryota</taxon>
        <taxon>Fungi</taxon>
        <taxon>Dikarya</taxon>
        <taxon>Basidiomycota</taxon>
        <taxon>Agaricomycotina</taxon>
        <taxon>Agaricomycetes</taxon>
        <taxon>Agaricomycetidae</taxon>
        <taxon>Boletales</taxon>
        <taxon>Coniophorineae</taxon>
        <taxon>Coniophoraceae</taxon>
        <taxon>Coniophora</taxon>
    </lineage>
</organism>
<dbReference type="OMA" id="DDIMEVQ"/>
<evidence type="ECO:0000313" key="3">
    <source>
        <dbReference type="Proteomes" id="UP000053558"/>
    </source>
</evidence>
<dbReference type="GeneID" id="19204365"/>
<proteinExistence type="predicted"/>
<protein>
    <submittedName>
        <fullName evidence="2">Uncharacterized protein</fullName>
    </submittedName>
</protein>
<feature type="compositionally biased region" description="Acidic residues" evidence="1">
    <location>
        <begin position="421"/>
        <end position="433"/>
    </location>
</feature>
<evidence type="ECO:0000256" key="1">
    <source>
        <dbReference type="SAM" id="MobiDB-lite"/>
    </source>
</evidence>
<feature type="compositionally biased region" description="Low complexity" evidence="1">
    <location>
        <begin position="487"/>
        <end position="513"/>
    </location>
</feature>
<dbReference type="Proteomes" id="UP000053558">
    <property type="component" value="Unassembled WGS sequence"/>
</dbReference>
<feature type="compositionally biased region" description="Polar residues" evidence="1">
    <location>
        <begin position="219"/>
        <end position="239"/>
    </location>
</feature>
<dbReference type="AlphaFoldDB" id="R7SFI3"/>
<keyword evidence="3" id="KW-1185">Reference proteome</keyword>
<feature type="compositionally biased region" description="Polar residues" evidence="1">
    <location>
        <begin position="524"/>
        <end position="533"/>
    </location>
</feature>
<feature type="region of interest" description="Disordered" evidence="1">
    <location>
        <begin position="869"/>
        <end position="894"/>
    </location>
</feature>
<feature type="compositionally biased region" description="Basic and acidic residues" evidence="1">
    <location>
        <begin position="373"/>
        <end position="397"/>
    </location>
</feature>
<feature type="compositionally biased region" description="Basic residues" evidence="1">
    <location>
        <begin position="772"/>
        <end position="790"/>
    </location>
</feature>
<reference evidence="3" key="1">
    <citation type="journal article" date="2012" name="Science">
        <title>The Paleozoic origin of enzymatic lignin decomposition reconstructed from 31 fungal genomes.</title>
        <authorList>
            <person name="Floudas D."/>
            <person name="Binder M."/>
            <person name="Riley R."/>
            <person name="Barry K."/>
            <person name="Blanchette R.A."/>
            <person name="Henrissat B."/>
            <person name="Martinez A.T."/>
            <person name="Otillar R."/>
            <person name="Spatafora J.W."/>
            <person name="Yadav J.S."/>
            <person name="Aerts A."/>
            <person name="Benoit I."/>
            <person name="Boyd A."/>
            <person name="Carlson A."/>
            <person name="Copeland A."/>
            <person name="Coutinho P.M."/>
            <person name="de Vries R.P."/>
            <person name="Ferreira P."/>
            <person name="Findley K."/>
            <person name="Foster B."/>
            <person name="Gaskell J."/>
            <person name="Glotzer D."/>
            <person name="Gorecki P."/>
            <person name="Heitman J."/>
            <person name="Hesse C."/>
            <person name="Hori C."/>
            <person name="Igarashi K."/>
            <person name="Jurgens J.A."/>
            <person name="Kallen N."/>
            <person name="Kersten P."/>
            <person name="Kohler A."/>
            <person name="Kuees U."/>
            <person name="Kumar T.K.A."/>
            <person name="Kuo A."/>
            <person name="LaButti K."/>
            <person name="Larrondo L.F."/>
            <person name="Lindquist E."/>
            <person name="Ling A."/>
            <person name="Lombard V."/>
            <person name="Lucas S."/>
            <person name="Lundell T."/>
            <person name="Martin R."/>
            <person name="McLaughlin D.J."/>
            <person name="Morgenstern I."/>
            <person name="Morin E."/>
            <person name="Murat C."/>
            <person name="Nagy L.G."/>
            <person name="Nolan M."/>
            <person name="Ohm R.A."/>
            <person name="Patyshakuliyeva A."/>
            <person name="Rokas A."/>
            <person name="Ruiz-Duenas F.J."/>
            <person name="Sabat G."/>
            <person name="Salamov A."/>
            <person name="Samejima M."/>
            <person name="Schmutz J."/>
            <person name="Slot J.C."/>
            <person name="St John F."/>
            <person name="Stenlid J."/>
            <person name="Sun H."/>
            <person name="Sun S."/>
            <person name="Syed K."/>
            <person name="Tsang A."/>
            <person name="Wiebenga A."/>
            <person name="Young D."/>
            <person name="Pisabarro A."/>
            <person name="Eastwood D.C."/>
            <person name="Martin F."/>
            <person name="Cullen D."/>
            <person name="Grigoriev I.V."/>
            <person name="Hibbett D.S."/>
        </authorList>
    </citation>
    <scope>NUCLEOTIDE SEQUENCE [LARGE SCALE GENOMIC DNA]</scope>
    <source>
        <strain evidence="3">RWD-64-598 SS2</strain>
    </source>
</reference>
<feature type="region of interest" description="Disordered" evidence="1">
    <location>
        <begin position="1"/>
        <end position="165"/>
    </location>
</feature>
<feature type="compositionally biased region" description="Low complexity" evidence="1">
    <location>
        <begin position="809"/>
        <end position="831"/>
    </location>
</feature>
<dbReference type="EMBL" id="JH711640">
    <property type="protein sequence ID" value="EIW73839.1"/>
    <property type="molecule type" value="Genomic_DNA"/>
</dbReference>
<accession>R7SFI3</accession>